<reference evidence="2" key="2">
    <citation type="submission" date="2022-03" db="EMBL/GenBank/DDBJ databases">
        <title>Draft title - Genomic analysis of global carrot germplasm unveils the trajectory of domestication and the origin of high carotenoid orange carrot.</title>
        <authorList>
            <person name="Iorizzo M."/>
            <person name="Ellison S."/>
            <person name="Senalik D."/>
            <person name="Macko-Podgorni A."/>
            <person name="Grzebelus D."/>
            <person name="Bostan H."/>
            <person name="Rolling W."/>
            <person name="Curaba J."/>
            <person name="Simon P."/>
        </authorList>
    </citation>
    <scope>NUCLEOTIDE SEQUENCE</scope>
    <source>
        <tissue evidence="2">Leaf</tissue>
    </source>
</reference>
<organism evidence="2 3">
    <name type="scientific">Daucus carota subsp. sativus</name>
    <name type="common">Carrot</name>
    <dbReference type="NCBI Taxonomy" id="79200"/>
    <lineage>
        <taxon>Eukaryota</taxon>
        <taxon>Viridiplantae</taxon>
        <taxon>Streptophyta</taxon>
        <taxon>Embryophyta</taxon>
        <taxon>Tracheophyta</taxon>
        <taxon>Spermatophyta</taxon>
        <taxon>Magnoliopsida</taxon>
        <taxon>eudicotyledons</taxon>
        <taxon>Gunneridae</taxon>
        <taxon>Pentapetalae</taxon>
        <taxon>asterids</taxon>
        <taxon>campanulids</taxon>
        <taxon>Apiales</taxon>
        <taxon>Apiaceae</taxon>
        <taxon>Apioideae</taxon>
        <taxon>Scandiceae</taxon>
        <taxon>Daucinae</taxon>
        <taxon>Daucus</taxon>
        <taxon>Daucus sect. Daucus</taxon>
    </lineage>
</organism>
<gene>
    <name evidence="2" type="ORF">DCAR_0104954</name>
</gene>
<dbReference type="PANTHER" id="PTHR33416:SF17">
    <property type="entry name" value="PROTEIN KAKU4"/>
    <property type="match status" value="1"/>
</dbReference>
<feature type="compositionally biased region" description="Polar residues" evidence="1">
    <location>
        <begin position="508"/>
        <end position="518"/>
    </location>
</feature>
<accession>A0AAF0WAB0</accession>
<dbReference type="PANTHER" id="PTHR33416">
    <property type="entry name" value="NUCLEAR PORE COMPLEX PROTEIN NUP1"/>
    <property type="match status" value="1"/>
</dbReference>
<dbReference type="EMBL" id="CP093343">
    <property type="protein sequence ID" value="WOG85761.1"/>
    <property type="molecule type" value="Genomic_DNA"/>
</dbReference>
<evidence type="ECO:0008006" key="4">
    <source>
        <dbReference type="Google" id="ProtNLM"/>
    </source>
</evidence>
<reference evidence="2" key="1">
    <citation type="journal article" date="2016" name="Nat. Genet.">
        <title>A high-quality carrot genome assembly provides new insights into carotenoid accumulation and asterid genome evolution.</title>
        <authorList>
            <person name="Iorizzo M."/>
            <person name="Ellison S."/>
            <person name="Senalik D."/>
            <person name="Zeng P."/>
            <person name="Satapoomin P."/>
            <person name="Huang J."/>
            <person name="Bowman M."/>
            <person name="Iovene M."/>
            <person name="Sanseverino W."/>
            <person name="Cavagnaro P."/>
            <person name="Yildiz M."/>
            <person name="Macko-Podgorni A."/>
            <person name="Moranska E."/>
            <person name="Grzebelus E."/>
            <person name="Grzebelus D."/>
            <person name="Ashrafi H."/>
            <person name="Zheng Z."/>
            <person name="Cheng S."/>
            <person name="Spooner D."/>
            <person name="Van Deynze A."/>
            <person name="Simon P."/>
        </authorList>
    </citation>
    <scope>NUCLEOTIDE SEQUENCE</scope>
    <source>
        <tissue evidence="2">Leaf</tissue>
    </source>
</reference>
<keyword evidence="3" id="KW-1185">Reference proteome</keyword>
<dbReference type="AlphaFoldDB" id="A0AAF0WAB0"/>
<feature type="region of interest" description="Disordered" evidence="1">
    <location>
        <begin position="329"/>
        <end position="355"/>
    </location>
</feature>
<evidence type="ECO:0000313" key="3">
    <source>
        <dbReference type="Proteomes" id="UP000077755"/>
    </source>
</evidence>
<dbReference type="GO" id="GO:0071763">
    <property type="term" value="P:nuclear membrane organization"/>
    <property type="evidence" value="ECO:0007669"/>
    <property type="project" value="TreeGrafter"/>
</dbReference>
<feature type="compositionally biased region" description="Basic and acidic residues" evidence="1">
    <location>
        <begin position="519"/>
        <end position="535"/>
    </location>
</feature>
<evidence type="ECO:0000256" key="1">
    <source>
        <dbReference type="SAM" id="MobiDB-lite"/>
    </source>
</evidence>
<feature type="compositionally biased region" description="Basic residues" evidence="1">
    <location>
        <begin position="536"/>
        <end position="547"/>
    </location>
</feature>
<feature type="region of interest" description="Disordered" evidence="1">
    <location>
        <begin position="435"/>
        <end position="465"/>
    </location>
</feature>
<feature type="compositionally biased region" description="Low complexity" evidence="1">
    <location>
        <begin position="435"/>
        <end position="455"/>
    </location>
</feature>
<feature type="region of interest" description="Disordered" evidence="1">
    <location>
        <begin position="505"/>
        <end position="547"/>
    </location>
</feature>
<sequence length="547" mass="58854">MDDTTPYSRAQTAAAGARSGGKIVKSRRLAAARTPYDRPPPPPPQNSTSNWLTGGVLPKTSRIIAKGAMKLFTFMTDTNSISDEDESGNSILEMVFGIIDIEIVHLIFVGVNQTNPFSSKDGAFTETINEEEPQISGKSPKWVIEKLILQETFSREESDKLIEIIKSRVVDFSTIVEGQGAGLMRCSKAVMEAKSWLEEKKAGSSSKSDMGHELSAFGSVPLQHIANIDKGSPVDMAKSYMQARPPWASPLRHSGSRTTSPMAIDLFKDEKLSSADGSSVPSAQKRGSLSAGSWTIQEEIRKVRSKATEEMLRSVPSTRLDLSTFTSEHKNIQSSGVPDDGSDKMHLSESLPETEPVGASVNLVAGCSTTHDPKGSALEMKQNSLHTEYLPANPDASISEPNEDLNVKEGTTTYSHQSISLEHMVKQHDANDINSKSASISTNNNITNSGPPNANGSASPKSSLSAGADIEQLPKELDSKPMTSISAEEVCGFLSEASLEIPVVNDTVDGSQDLQVSTHQEETKNGTPGKGERKSGRIQRKGRGRGK</sequence>
<feature type="region of interest" description="Disordered" evidence="1">
    <location>
        <begin position="1"/>
        <end position="54"/>
    </location>
</feature>
<feature type="compositionally biased region" description="Polar residues" evidence="1">
    <location>
        <begin position="1"/>
        <end position="11"/>
    </location>
</feature>
<dbReference type="GO" id="GO:0005635">
    <property type="term" value="C:nuclear envelope"/>
    <property type="evidence" value="ECO:0007669"/>
    <property type="project" value="TreeGrafter"/>
</dbReference>
<protein>
    <recommendedName>
        <fullName evidence="4">Protein KAKU4</fullName>
    </recommendedName>
</protein>
<evidence type="ECO:0000313" key="2">
    <source>
        <dbReference type="EMBL" id="WOG85761.1"/>
    </source>
</evidence>
<name>A0AAF0WAB0_DAUCS</name>
<feature type="compositionally biased region" description="Polar residues" evidence="1">
    <location>
        <begin position="456"/>
        <end position="465"/>
    </location>
</feature>
<proteinExistence type="predicted"/>
<dbReference type="Proteomes" id="UP000077755">
    <property type="component" value="Chromosome 1"/>
</dbReference>